<dbReference type="CDD" id="cd19756">
    <property type="entry name" value="Bbox2"/>
    <property type="match status" value="1"/>
</dbReference>
<dbReference type="AlphaFoldDB" id="A0A151Z530"/>
<gene>
    <name evidence="2" type="ORF">DLAC_10269</name>
</gene>
<dbReference type="SUPFAM" id="SSF117281">
    <property type="entry name" value="Kelch motif"/>
    <property type="match status" value="1"/>
</dbReference>
<dbReference type="InterPro" id="IPR015915">
    <property type="entry name" value="Kelch-typ_b-propeller"/>
</dbReference>
<dbReference type="PANTHER" id="PTHR32031">
    <property type="entry name" value="FNIP REPEAT-CONTAINING PROTEIN-RELATED-RELATED"/>
    <property type="match status" value="1"/>
</dbReference>
<proteinExistence type="predicted"/>
<comment type="caution">
    <text evidence="2">The sequence shown here is derived from an EMBL/GenBank/DDBJ whole genome shotgun (WGS) entry which is preliminary data.</text>
</comment>
<evidence type="ECO:0000256" key="1">
    <source>
        <dbReference type="SAM" id="Coils"/>
    </source>
</evidence>
<keyword evidence="3" id="KW-1185">Reference proteome</keyword>
<keyword evidence="1" id="KW-0175">Coiled coil</keyword>
<protein>
    <recommendedName>
        <fullName evidence="4">B box-type domain-containing protein</fullName>
    </recommendedName>
</protein>
<organism evidence="2 3">
    <name type="scientific">Tieghemostelium lacteum</name>
    <name type="common">Slime mold</name>
    <name type="synonym">Dictyostelium lacteum</name>
    <dbReference type="NCBI Taxonomy" id="361077"/>
    <lineage>
        <taxon>Eukaryota</taxon>
        <taxon>Amoebozoa</taxon>
        <taxon>Evosea</taxon>
        <taxon>Eumycetozoa</taxon>
        <taxon>Dictyostelia</taxon>
        <taxon>Dictyosteliales</taxon>
        <taxon>Raperosteliaceae</taxon>
        <taxon>Tieghemostelium</taxon>
    </lineage>
</organism>
<dbReference type="Gene3D" id="2.120.10.80">
    <property type="entry name" value="Kelch-type beta propeller"/>
    <property type="match status" value="1"/>
</dbReference>
<dbReference type="FunCoup" id="A0A151Z530">
    <property type="interactions" value="27"/>
</dbReference>
<dbReference type="InterPro" id="IPR052697">
    <property type="entry name" value="FNIP_repeat"/>
</dbReference>
<evidence type="ECO:0008006" key="4">
    <source>
        <dbReference type="Google" id="ProtNLM"/>
    </source>
</evidence>
<evidence type="ECO:0000313" key="3">
    <source>
        <dbReference type="Proteomes" id="UP000076078"/>
    </source>
</evidence>
<feature type="coiled-coil region" evidence="1">
    <location>
        <begin position="60"/>
        <end position="87"/>
    </location>
</feature>
<dbReference type="PANTHER" id="PTHR32031:SF47">
    <property type="entry name" value="B BOX-TYPE DOMAIN-CONTAINING PROTEIN-RELATED"/>
    <property type="match status" value="1"/>
</dbReference>
<sequence length="489" mass="57948">MFKKDNCKDGKHFKSLLYCFSCKTESFCKRCKCYPDHKGHEFVEIDIFYVEMVKNSSIHMDTIKSRISNQQKQREDIEKEFREQVEEFYRVQVEDIGKHFRELHDQLHFKELELKRELKSYHDENVELYMTKLSELDKQLHQFTSALESHKQLVSNNNLDNKVSLIENHISAVNELKRKRDPIDYVIMTPILKYNPDEMQLVTKEDKWARYFFNFLIPTKEIERVDIIDDTSTIQKFEESPEWGFTNVSKCQVDDLLYYVFGEGKYFVVNIEPFNTKEKPEWSQGLLNFGNPYAYSTHNTIYDGIGTIYFAGGYSIENINYIDLYRINVNDHVPQKLGVMSKVYINYINLGIDKDCVYIIGRNGTFVGTRIDQYKIKTGKFELIEDMRIDSVGACFDSVNQKFYIVSIHDSINVGLIEYSLANKQKVTLPKSPINQMPDQPFGFIKPYIYGIKNMYVIFRYDYQHPSFLFKYHILDKQWSKTKIKRNNL</sequence>
<dbReference type="EMBL" id="LODT01000042">
    <property type="protein sequence ID" value="KYQ89045.1"/>
    <property type="molecule type" value="Genomic_DNA"/>
</dbReference>
<reference evidence="2 3" key="1">
    <citation type="submission" date="2015-12" db="EMBL/GenBank/DDBJ databases">
        <title>Dictyostelia acquired genes for synthesis and detection of signals that induce cell-type specialization by lateral gene transfer from prokaryotes.</title>
        <authorList>
            <person name="Gloeckner G."/>
            <person name="Schaap P."/>
        </authorList>
    </citation>
    <scope>NUCLEOTIDE SEQUENCE [LARGE SCALE GENOMIC DNA]</scope>
    <source>
        <strain evidence="2 3">TK</strain>
    </source>
</reference>
<name>A0A151Z530_TIELA</name>
<dbReference type="Proteomes" id="UP000076078">
    <property type="component" value="Unassembled WGS sequence"/>
</dbReference>
<accession>A0A151Z530</accession>
<dbReference type="InParanoid" id="A0A151Z530"/>
<evidence type="ECO:0000313" key="2">
    <source>
        <dbReference type="EMBL" id="KYQ89045.1"/>
    </source>
</evidence>